<proteinExistence type="predicted"/>
<feature type="region of interest" description="Disordered" evidence="1">
    <location>
        <begin position="90"/>
        <end position="123"/>
    </location>
</feature>
<comment type="caution">
    <text evidence="2">The sequence shown here is derived from an EMBL/GenBank/DDBJ whole genome shotgun (WGS) entry which is preliminary data.</text>
</comment>
<organism evidence="2 3">
    <name type="scientific">Mycena chlorophos</name>
    <name type="common">Agaric fungus</name>
    <name type="synonym">Agaricus chlorophos</name>
    <dbReference type="NCBI Taxonomy" id="658473"/>
    <lineage>
        <taxon>Eukaryota</taxon>
        <taxon>Fungi</taxon>
        <taxon>Dikarya</taxon>
        <taxon>Basidiomycota</taxon>
        <taxon>Agaricomycotina</taxon>
        <taxon>Agaricomycetes</taxon>
        <taxon>Agaricomycetidae</taxon>
        <taxon>Agaricales</taxon>
        <taxon>Marasmiineae</taxon>
        <taxon>Mycenaceae</taxon>
        <taxon>Mycena</taxon>
    </lineage>
</organism>
<keyword evidence="3" id="KW-1185">Reference proteome</keyword>
<feature type="compositionally biased region" description="Acidic residues" evidence="1">
    <location>
        <begin position="100"/>
        <end position="117"/>
    </location>
</feature>
<name>A0A8H6TMN8_MYCCL</name>
<reference evidence="2" key="1">
    <citation type="submission" date="2020-05" db="EMBL/GenBank/DDBJ databases">
        <title>Mycena genomes resolve the evolution of fungal bioluminescence.</title>
        <authorList>
            <person name="Tsai I.J."/>
        </authorList>
    </citation>
    <scope>NUCLEOTIDE SEQUENCE</scope>
    <source>
        <strain evidence="2">110903Hualien_Pintung</strain>
    </source>
</reference>
<evidence type="ECO:0000256" key="1">
    <source>
        <dbReference type="SAM" id="MobiDB-lite"/>
    </source>
</evidence>
<evidence type="ECO:0000313" key="2">
    <source>
        <dbReference type="EMBL" id="KAF7320573.1"/>
    </source>
</evidence>
<gene>
    <name evidence="2" type="ORF">HMN09_00141400</name>
</gene>
<dbReference type="EMBL" id="JACAZE010000002">
    <property type="protein sequence ID" value="KAF7320573.1"/>
    <property type="molecule type" value="Genomic_DNA"/>
</dbReference>
<dbReference type="OrthoDB" id="3259165at2759"/>
<dbReference type="AlphaFoldDB" id="A0A8H6TMN8"/>
<evidence type="ECO:0000313" key="3">
    <source>
        <dbReference type="Proteomes" id="UP000613580"/>
    </source>
</evidence>
<protein>
    <submittedName>
        <fullName evidence="2">Uncharacterized protein</fullName>
    </submittedName>
</protein>
<accession>A0A8H6TMN8</accession>
<sequence>MLVLDRCEEEDVRLRKERIALQVWFAEEWKVMALAMSQEESESHIFQLRLHRDHLLRLYSTWIKSLPDLGIDFSTIPEWGPDDMQLAAATVAQQQPARGEDDDEDGDDRDENADDEDHEHLDALALVDSYRNEGFDDMYY</sequence>
<dbReference type="Proteomes" id="UP000613580">
    <property type="component" value="Unassembled WGS sequence"/>
</dbReference>